<evidence type="ECO:0000256" key="5">
    <source>
        <dbReference type="ARBA" id="ARBA00023136"/>
    </source>
</evidence>
<reference evidence="9" key="1">
    <citation type="submission" date="2021-01" db="EMBL/GenBank/DDBJ databases">
        <authorList>
            <consortium name="Genoscope - CEA"/>
            <person name="William W."/>
        </authorList>
    </citation>
    <scope>NUCLEOTIDE SEQUENCE</scope>
</reference>
<comment type="caution">
    <text evidence="9">The sequence shown here is derived from an EMBL/GenBank/DDBJ whole genome shotgun (WGS) entry which is preliminary data.</text>
</comment>
<proteinExistence type="inferred from homology"/>
<accession>A0A8S1UKP1</accession>
<evidence type="ECO:0000256" key="6">
    <source>
        <dbReference type="ARBA" id="ARBA00023315"/>
    </source>
</evidence>
<feature type="transmembrane region" description="Helical" evidence="7">
    <location>
        <begin position="143"/>
        <end position="164"/>
    </location>
</feature>
<dbReference type="GO" id="GO:0005794">
    <property type="term" value="C:Golgi apparatus"/>
    <property type="evidence" value="ECO:0007669"/>
    <property type="project" value="TreeGrafter"/>
</dbReference>
<keyword evidence="10" id="KW-1185">Reference proteome</keyword>
<dbReference type="PANTHER" id="PTHR22883">
    <property type="entry name" value="ZINC FINGER DHHC DOMAIN CONTAINING PROTEIN"/>
    <property type="match status" value="1"/>
</dbReference>
<organism evidence="9 10">
    <name type="scientific">Paramecium pentaurelia</name>
    <dbReference type="NCBI Taxonomy" id="43138"/>
    <lineage>
        <taxon>Eukaryota</taxon>
        <taxon>Sar</taxon>
        <taxon>Alveolata</taxon>
        <taxon>Ciliophora</taxon>
        <taxon>Intramacronucleata</taxon>
        <taxon>Oligohymenophorea</taxon>
        <taxon>Peniculida</taxon>
        <taxon>Parameciidae</taxon>
        <taxon>Paramecium</taxon>
    </lineage>
</organism>
<gene>
    <name evidence="9" type="ORF">PPENT_87.1.T0430086</name>
</gene>
<evidence type="ECO:0000313" key="9">
    <source>
        <dbReference type="EMBL" id="CAD8165708.1"/>
    </source>
</evidence>
<protein>
    <recommendedName>
        <fullName evidence="7">Palmitoyltransferase</fullName>
        <ecNumber evidence="7">2.3.1.225</ecNumber>
    </recommendedName>
</protein>
<comment type="domain">
    <text evidence="7">The DHHC domain is required for palmitoyltransferase activity.</text>
</comment>
<name>A0A8S1UKP1_9CILI</name>
<dbReference type="InterPro" id="IPR039859">
    <property type="entry name" value="PFA4/ZDH16/20/ERF2-like"/>
</dbReference>
<dbReference type="EMBL" id="CAJJDO010000043">
    <property type="protein sequence ID" value="CAD8165708.1"/>
    <property type="molecule type" value="Genomic_DNA"/>
</dbReference>
<evidence type="ECO:0000256" key="1">
    <source>
        <dbReference type="ARBA" id="ARBA00004141"/>
    </source>
</evidence>
<dbReference type="PANTHER" id="PTHR22883:SF306">
    <property type="entry name" value="PROTEIN S-ACYLTRANSFERASE 18"/>
    <property type="match status" value="1"/>
</dbReference>
<comment type="catalytic activity">
    <reaction evidence="7">
        <text>L-cysteinyl-[protein] + hexadecanoyl-CoA = S-hexadecanoyl-L-cysteinyl-[protein] + CoA</text>
        <dbReference type="Rhea" id="RHEA:36683"/>
        <dbReference type="Rhea" id="RHEA-COMP:10131"/>
        <dbReference type="Rhea" id="RHEA-COMP:11032"/>
        <dbReference type="ChEBI" id="CHEBI:29950"/>
        <dbReference type="ChEBI" id="CHEBI:57287"/>
        <dbReference type="ChEBI" id="CHEBI:57379"/>
        <dbReference type="ChEBI" id="CHEBI:74151"/>
        <dbReference type="EC" id="2.3.1.225"/>
    </reaction>
</comment>
<keyword evidence="5 7" id="KW-0472">Membrane</keyword>
<feature type="transmembrane region" description="Helical" evidence="7">
    <location>
        <begin position="170"/>
        <end position="192"/>
    </location>
</feature>
<feature type="transmembrane region" description="Helical" evidence="7">
    <location>
        <begin position="20"/>
        <end position="40"/>
    </location>
</feature>
<comment type="subcellular location">
    <subcellularLocation>
        <location evidence="1">Membrane</location>
        <topology evidence="1">Multi-pass membrane protein</topology>
    </subcellularLocation>
</comment>
<dbReference type="EC" id="2.3.1.225" evidence="7"/>
<keyword evidence="6 7" id="KW-0012">Acyltransferase</keyword>
<keyword evidence="4 7" id="KW-1133">Transmembrane helix</keyword>
<dbReference type="Pfam" id="PF01529">
    <property type="entry name" value="DHHC"/>
    <property type="match status" value="1"/>
</dbReference>
<dbReference type="InterPro" id="IPR001594">
    <property type="entry name" value="Palmitoyltrfase_DHHC"/>
</dbReference>
<evidence type="ECO:0000256" key="3">
    <source>
        <dbReference type="ARBA" id="ARBA00022692"/>
    </source>
</evidence>
<sequence length="306" mass="35644">MNTGQNRYSKINGFRRPIKFKQIFTVVIFLQLLSCVSTAIYQITDILIQSIPTSIFYILSILVVYYAYQTISIDPTDDQLILVRNGQNQNGQEKEYCIDCKFYKRETTYHCTVCERCVSDFDHHCVWLNNCIGKKNYQYFFKLLIFISLYGVVFIIFASLSIPFLSVVMIIWIAFNIFVVIISLVLILIILAKHTYDKFKGQRTNSIQSFGLIVQNLQINSKTSQENNLETLQINSQIKQNRIVPLQNFTEGQQQLSEDQKNLFEPIFDNKKENLDINGYAQSIPDNCTKRKNSLETINTYNHIQQ</sequence>
<comment type="similarity">
    <text evidence="7">Belongs to the DHHC palmitoyltransferase family.</text>
</comment>
<dbReference type="PROSITE" id="PS50216">
    <property type="entry name" value="DHHC"/>
    <property type="match status" value="1"/>
</dbReference>
<evidence type="ECO:0000259" key="8">
    <source>
        <dbReference type="Pfam" id="PF01529"/>
    </source>
</evidence>
<keyword evidence="3 7" id="KW-0812">Transmembrane</keyword>
<evidence type="ECO:0000313" key="10">
    <source>
        <dbReference type="Proteomes" id="UP000689195"/>
    </source>
</evidence>
<dbReference type="GO" id="GO:0019706">
    <property type="term" value="F:protein-cysteine S-palmitoyltransferase activity"/>
    <property type="evidence" value="ECO:0007669"/>
    <property type="project" value="UniProtKB-EC"/>
</dbReference>
<evidence type="ECO:0000256" key="7">
    <source>
        <dbReference type="RuleBase" id="RU079119"/>
    </source>
</evidence>
<dbReference type="AlphaFoldDB" id="A0A8S1UKP1"/>
<feature type="domain" description="Palmitoyltransferase DHHC" evidence="8">
    <location>
        <begin position="92"/>
        <end position="202"/>
    </location>
</feature>
<evidence type="ECO:0000256" key="4">
    <source>
        <dbReference type="ARBA" id="ARBA00022989"/>
    </source>
</evidence>
<dbReference type="Proteomes" id="UP000689195">
    <property type="component" value="Unassembled WGS sequence"/>
</dbReference>
<dbReference type="GO" id="GO:0006612">
    <property type="term" value="P:protein targeting to membrane"/>
    <property type="evidence" value="ECO:0007669"/>
    <property type="project" value="TreeGrafter"/>
</dbReference>
<evidence type="ECO:0000256" key="2">
    <source>
        <dbReference type="ARBA" id="ARBA00022679"/>
    </source>
</evidence>
<keyword evidence="2 7" id="KW-0808">Transferase</keyword>
<dbReference type="OrthoDB" id="1924421at2759"/>
<dbReference type="GO" id="GO:0005783">
    <property type="term" value="C:endoplasmic reticulum"/>
    <property type="evidence" value="ECO:0007669"/>
    <property type="project" value="TreeGrafter"/>
</dbReference>
<dbReference type="GO" id="GO:0016020">
    <property type="term" value="C:membrane"/>
    <property type="evidence" value="ECO:0007669"/>
    <property type="project" value="UniProtKB-SubCell"/>
</dbReference>
<feature type="transmembrane region" description="Helical" evidence="7">
    <location>
        <begin position="46"/>
        <end position="68"/>
    </location>
</feature>